<evidence type="ECO:0000256" key="1">
    <source>
        <dbReference type="SAM" id="SignalP"/>
    </source>
</evidence>
<name>A0AAJ4DMV1_9BACT</name>
<feature type="signal peptide" evidence="1">
    <location>
        <begin position="1"/>
        <end position="16"/>
    </location>
</feature>
<feature type="chain" id="PRO_5042593561" evidence="1">
    <location>
        <begin position="17"/>
        <end position="131"/>
    </location>
</feature>
<dbReference type="RefSeq" id="WP_152299587.1">
    <property type="nucleotide sequence ID" value="NZ_CP041166.1"/>
</dbReference>
<gene>
    <name evidence="2" type="ORF">FJR47_06225</name>
</gene>
<dbReference type="Proteomes" id="UP000326061">
    <property type="component" value="Chromosome"/>
</dbReference>
<protein>
    <submittedName>
        <fullName evidence="2">Uncharacterized protein</fullName>
    </submittedName>
</protein>
<keyword evidence="1" id="KW-0732">Signal</keyword>
<proteinExistence type="predicted"/>
<keyword evidence="3" id="KW-1185">Reference proteome</keyword>
<dbReference type="EMBL" id="CP041166">
    <property type="protein sequence ID" value="QFR43524.1"/>
    <property type="molecule type" value="Genomic_DNA"/>
</dbReference>
<evidence type="ECO:0000313" key="3">
    <source>
        <dbReference type="Proteomes" id="UP000326061"/>
    </source>
</evidence>
<evidence type="ECO:0000313" key="2">
    <source>
        <dbReference type="EMBL" id="QFR43524.1"/>
    </source>
</evidence>
<dbReference type="AlphaFoldDB" id="A0AAJ4DMV1"/>
<organism evidence="2 3">
    <name type="scientific">Sulfurimonas xiamenensis</name>
    <dbReference type="NCBI Taxonomy" id="2590021"/>
    <lineage>
        <taxon>Bacteria</taxon>
        <taxon>Pseudomonadati</taxon>
        <taxon>Campylobacterota</taxon>
        <taxon>Epsilonproteobacteria</taxon>
        <taxon>Campylobacterales</taxon>
        <taxon>Sulfurimonadaceae</taxon>
        <taxon>Sulfurimonas</taxon>
    </lineage>
</organism>
<reference evidence="3" key="1">
    <citation type="submission" date="2019-06" db="EMBL/GenBank/DDBJ databases">
        <title>Sulfurimonas gotlandica sp. nov., a chemoautotrophic and psychrotolerant epsilonproteobacterium isolated from a pelagic redoxcline, and an emended description of the genus Sulfurimonas.</title>
        <authorList>
            <person name="Wang S."/>
            <person name="Jiang L."/>
            <person name="Shao Z."/>
        </authorList>
    </citation>
    <scope>NUCLEOTIDE SEQUENCE [LARGE SCALE GENOMIC DNA]</scope>
    <source>
        <strain evidence="3">1-1N</strain>
    </source>
</reference>
<sequence length="131" mass="15513">MKTFLLLLFSIYSLNAQIVVVTNKNSQIDTISKEIIQYIYLAKTDTIDGVKVKPILSNNENLHNEFCNTVLCKSEFQYNSYWARLVFTGREPISKRLEWEDIVNKLKEVNTIVYINKKNIRDEWKIIYEEN</sequence>
<dbReference type="KEGG" id="suln:FJR47_06225"/>
<accession>A0AAJ4DMV1</accession>